<dbReference type="Proteomes" id="UP001176940">
    <property type="component" value="Unassembled WGS sequence"/>
</dbReference>
<keyword evidence="3" id="KW-1185">Reference proteome</keyword>
<dbReference type="EMBL" id="CAUEEQ010004036">
    <property type="protein sequence ID" value="CAJ0926540.1"/>
    <property type="molecule type" value="Genomic_DNA"/>
</dbReference>
<evidence type="ECO:0000313" key="3">
    <source>
        <dbReference type="Proteomes" id="UP001176940"/>
    </source>
</evidence>
<comment type="caution">
    <text evidence="2">The sequence shown here is derived from an EMBL/GenBank/DDBJ whole genome shotgun (WGS) entry which is preliminary data.</text>
</comment>
<evidence type="ECO:0000256" key="1">
    <source>
        <dbReference type="SAM" id="MobiDB-lite"/>
    </source>
</evidence>
<name>A0ABN9KYQ1_9NEOB</name>
<evidence type="ECO:0000313" key="2">
    <source>
        <dbReference type="EMBL" id="CAJ0926540.1"/>
    </source>
</evidence>
<gene>
    <name evidence="2" type="ORF">RIMI_LOCUS2804567</name>
</gene>
<evidence type="ECO:0008006" key="4">
    <source>
        <dbReference type="Google" id="ProtNLM"/>
    </source>
</evidence>
<accession>A0ABN9KYQ1</accession>
<proteinExistence type="predicted"/>
<sequence>MTYLIKTIPSHMMVFDDVFANGDDIDSEGSEGTHPVKKPHSFVSLDIHKENSKLNHVTSDQRQTNSLGGFGDEPNLRRRKDFPQIDYPLGKALFSLHMKRTDSTSSLTEKEHIRSLDLSANDLESIDLINKNVPIDHSLGTS</sequence>
<feature type="compositionally biased region" description="Polar residues" evidence="1">
    <location>
        <begin position="55"/>
        <end position="67"/>
    </location>
</feature>
<feature type="region of interest" description="Disordered" evidence="1">
    <location>
        <begin position="55"/>
        <end position="82"/>
    </location>
</feature>
<organism evidence="2 3">
    <name type="scientific">Ranitomeya imitator</name>
    <name type="common">mimic poison frog</name>
    <dbReference type="NCBI Taxonomy" id="111125"/>
    <lineage>
        <taxon>Eukaryota</taxon>
        <taxon>Metazoa</taxon>
        <taxon>Chordata</taxon>
        <taxon>Craniata</taxon>
        <taxon>Vertebrata</taxon>
        <taxon>Euteleostomi</taxon>
        <taxon>Amphibia</taxon>
        <taxon>Batrachia</taxon>
        <taxon>Anura</taxon>
        <taxon>Neobatrachia</taxon>
        <taxon>Hyloidea</taxon>
        <taxon>Dendrobatidae</taxon>
        <taxon>Dendrobatinae</taxon>
        <taxon>Ranitomeya</taxon>
    </lineage>
</organism>
<reference evidence="2" key="1">
    <citation type="submission" date="2023-07" db="EMBL/GenBank/DDBJ databases">
        <authorList>
            <person name="Stuckert A."/>
        </authorList>
    </citation>
    <scope>NUCLEOTIDE SEQUENCE</scope>
</reference>
<protein>
    <recommendedName>
        <fullName evidence="4">Neurotrophin-3</fullName>
    </recommendedName>
</protein>